<protein>
    <submittedName>
        <fullName evidence="2">Uncharacterized protein</fullName>
    </submittedName>
</protein>
<dbReference type="EMBL" id="QXFV01000338">
    <property type="protein sequence ID" value="KAE9040646.1"/>
    <property type="molecule type" value="Genomic_DNA"/>
</dbReference>
<dbReference type="Proteomes" id="UP000434957">
    <property type="component" value="Unassembled WGS sequence"/>
</dbReference>
<evidence type="ECO:0000313" key="2">
    <source>
        <dbReference type="EMBL" id="KAE9346065.1"/>
    </source>
</evidence>
<dbReference type="AlphaFoldDB" id="A0A6A4FNY3"/>
<reference evidence="2 4" key="1">
    <citation type="submission" date="2018-08" db="EMBL/GenBank/DDBJ databases">
        <title>Genomic investigation of the strawberry pathogen Phytophthora fragariae indicates pathogenicity is determined by transcriptional variation in three key races.</title>
        <authorList>
            <person name="Adams T.M."/>
            <person name="Armitage A.D."/>
            <person name="Sobczyk M.K."/>
            <person name="Bates H.J."/>
            <person name="Dunwell J.M."/>
            <person name="Nellist C.F."/>
            <person name="Harrison R.J."/>
        </authorList>
    </citation>
    <scope>NUCLEOTIDE SEQUENCE [LARGE SCALE GENOMIC DNA]</scope>
    <source>
        <strain evidence="1 3">SCRP249</strain>
        <strain evidence="2 4">SCRP333</strain>
    </source>
</reference>
<name>A0A6A4FNY3_9STRA</name>
<evidence type="ECO:0000313" key="1">
    <source>
        <dbReference type="EMBL" id="KAE9040646.1"/>
    </source>
</evidence>
<organism evidence="2 4">
    <name type="scientific">Phytophthora rubi</name>
    <dbReference type="NCBI Taxonomy" id="129364"/>
    <lineage>
        <taxon>Eukaryota</taxon>
        <taxon>Sar</taxon>
        <taxon>Stramenopiles</taxon>
        <taxon>Oomycota</taxon>
        <taxon>Peronosporomycetes</taxon>
        <taxon>Peronosporales</taxon>
        <taxon>Peronosporaceae</taxon>
        <taxon>Phytophthora</taxon>
    </lineage>
</organism>
<sequence>MRSGFCSKALGLLTRLPGERTGDLGTAASWRDGDSGVGFGLGVGCEAEASCLASMAIDGEKDKSSASVLGLVDFSSLRLLRLCDFLNAKTGYICGTRKHVCTWCGERGNLTWRSVRRKWLHVARR</sequence>
<evidence type="ECO:0000313" key="3">
    <source>
        <dbReference type="Proteomes" id="UP000429607"/>
    </source>
</evidence>
<evidence type="ECO:0000313" key="4">
    <source>
        <dbReference type="Proteomes" id="UP000434957"/>
    </source>
</evidence>
<proteinExistence type="predicted"/>
<dbReference type="Proteomes" id="UP000429607">
    <property type="component" value="Unassembled WGS sequence"/>
</dbReference>
<dbReference type="EMBL" id="QXFT01000364">
    <property type="protein sequence ID" value="KAE9346065.1"/>
    <property type="molecule type" value="Genomic_DNA"/>
</dbReference>
<keyword evidence="4" id="KW-1185">Reference proteome</keyword>
<accession>A0A6A4FNY3</accession>
<gene>
    <name evidence="1" type="ORF">PR001_g6974</name>
    <name evidence="2" type="ORF">PR003_g7614</name>
</gene>
<comment type="caution">
    <text evidence="2">The sequence shown here is derived from an EMBL/GenBank/DDBJ whole genome shotgun (WGS) entry which is preliminary data.</text>
</comment>